<evidence type="ECO:0000259" key="24">
    <source>
        <dbReference type="PROSITE" id="PS50963"/>
    </source>
</evidence>
<feature type="disulfide bond" evidence="16">
    <location>
        <begin position="1388"/>
        <end position="1398"/>
    </location>
</feature>
<dbReference type="FunFam" id="3.10.100.10:FF:000011">
    <property type="entry name" value="Aggrecan core protein"/>
    <property type="match status" value="1"/>
</dbReference>
<evidence type="ECO:0000256" key="5">
    <source>
        <dbReference type="ARBA" id="ARBA00022723"/>
    </source>
</evidence>
<comment type="similarity">
    <text evidence="2">Belongs to the aggrecan/versican proteoglycan family.</text>
</comment>
<dbReference type="GO" id="GO:0072534">
    <property type="term" value="C:perineuronal net"/>
    <property type="evidence" value="ECO:0007669"/>
    <property type="project" value="TreeGrafter"/>
</dbReference>
<keyword evidence="5" id="KW-0479">Metal-binding</keyword>
<dbReference type="InterPro" id="IPR007110">
    <property type="entry name" value="Ig-like_dom"/>
</dbReference>
<sequence>MGDTVVLPCYFQDDTVDDPGAPTISPLSYRIKWSIVTEEKTTDILVAMEGHVVVNNKYTDRVQMVAYPTSLNDATIKITQLLSNESGMYRCEVMHGIEDSSASINVQVQGIVFHYRAITSRYTLTFEKAKAACIQNSAVIATPEQLQAEYDTGYHQCDAGWLSDQTVRYPIHEPREACYGDKFEFPGVRTYGVRDVNETYDVYCFAEKMSGRVFYSKSYKKFTFDEAQDQCAKLGAKLATTGQLYLAWKAGMDECNAGWLADRSVRYPINIARPQCGGGLLGVRTVYRFVNQTGYPPPESKYDAICYTDEEEEGSTLFDHTIPDILTTEATSEVISVDMGTSGPPVFIPQTSPGSELIGVVETHKPPTTTADLLYVEQEITQLPLSSPPSIIDGFIAVTAQPLEHPVSFTGIVFHYRLRQSRYAFTFADAQLACQDIGAVIASPQQLQAAYEAGYHHCDAGWLADQTVRYPIVHTRERCTGDLEHLPGVRSYGVQSADEHYDVYCYMDKPRGNVFHVSSSGGFTYDEAVASCQSQNASLASTADLYVAWKLGFDKCRPGWLIDRSVRYPINNPRPQCGGGKHGVHTVFKFPNQTEYPDLHSKFDAYCLQVDLQLNLYENEYNMTHIEEDLVNLTTITDLSMAVNHTFTSSIPMDISGSGSAGLPSGGSGFSGDVSASGSEEQPSGSSDLGRELSGSGLPSGSSGFSGELSGSGLPSGSSGFSGDLTGSGFPSGSSGFSGEPSGSGLPSGSSGIGGEFSGSGLPSGSSGFSGELSGSGLPSGSSGIGGELSGSGLSSGSSGFGGEFSGSGLSSGSSGFGGELSGSGLPSGSSGFGGELSGSGLPSGSSGFGRELSGSGLPSGSSGFGGELSGSGLPSGSSGFGGELSGSGLPSGSSGFGGELSGSGLPSGASGLGGELSGSGWPSGFSGLGGELLGSGLPSEFSGLEEISGSGLPSASSGLEGEPSGSVLPSRFSGLGGEFSGFELPSGSSAIGCDFSGSGQSGDMSGSGLSDLGISVTFSGKDTIISGDGSASGTPQEAGEGSTEILTFMSGLGSGFFSGDGDGSGSGSGSSFGSGESGSTTDIFSIFGESSRGETSGISSGLDSSGEFSGFSGLPSGVMSSGDDSGFSGISGSGIMMVKGQWMDVSTASTLTAQELGGSQMYFSGSGAQQGSGSSGSGVSGSADLSGSGSGSGFPDITFLKSGLTDLIDLYSTEQEASGTLTYGSGEGSGDFDEVSGLSSGDTSEASASGEIISFTDESLVEVPSKSTQNQELRKGPVEHSGRESELSLSSGHHYTTMSTEEHHPTSIPSEDQVHLTDEPTVQVPSGLLSNSELPQEILSNAAKSSWNYNSVTPTSTTGTTTDPAFSMQTPTVIEIPAIEKAAVDPCHPNPCGAAACSVQDGVGVCHCPPGVPAEECHFDTETCEEGWTKFQGNCYLHFSERTMWEEAEQHCRSLGAHLVSITNPEEQAFVNGNAQDYQWIGLNDKTLQNDFQWTDGTPMQYENWRPNQPDNYFNSGEDCVVMIWHEYGQWNDVPCNYHLPFTCKIGPVTCGQPPEVKNARWFGTKKERYQVNSIIRYQCHDGFRQRHPPVVRCMADGHWQEPKVECIPQTKRRLLKRSIRRQSVKRSSLRKHL</sequence>
<feature type="disulfide bond" evidence="18">
    <location>
        <begin position="458"/>
        <end position="479"/>
    </location>
</feature>
<dbReference type="Pfam" id="PF00059">
    <property type="entry name" value="Lectin_C"/>
    <property type="match status" value="1"/>
</dbReference>
<dbReference type="SUPFAM" id="SSF56436">
    <property type="entry name" value="C-type lectin-like"/>
    <property type="match status" value="5"/>
</dbReference>
<dbReference type="InterPro" id="IPR036179">
    <property type="entry name" value="Ig-like_dom_sf"/>
</dbReference>
<gene>
    <name evidence="25" type="ORF">HF521_013986</name>
</gene>
<evidence type="ECO:0000256" key="6">
    <source>
        <dbReference type="ARBA" id="ARBA00022729"/>
    </source>
</evidence>
<evidence type="ECO:0000256" key="4">
    <source>
        <dbReference type="ARBA" id="ARBA00022530"/>
    </source>
</evidence>
<dbReference type="InterPro" id="IPR000742">
    <property type="entry name" value="EGF"/>
</dbReference>
<keyword evidence="10" id="KW-0325">Glycoprotein</keyword>
<feature type="disulfide bond" evidence="17">
    <location>
        <begin position="1552"/>
        <end position="1595"/>
    </location>
</feature>
<dbReference type="Pfam" id="PF00193">
    <property type="entry name" value="Xlink"/>
    <property type="match status" value="4"/>
</dbReference>
<evidence type="ECO:0000256" key="18">
    <source>
        <dbReference type="PROSITE-ProRule" id="PRU00323"/>
    </source>
</evidence>
<keyword evidence="16" id="KW-0245">EGF-like domain</keyword>
<evidence type="ECO:0000313" key="26">
    <source>
        <dbReference type="Proteomes" id="UP000606274"/>
    </source>
</evidence>
<evidence type="ECO:0000256" key="3">
    <source>
        <dbReference type="ARBA" id="ARBA00022525"/>
    </source>
</evidence>
<dbReference type="SMART" id="SM00445">
    <property type="entry name" value="LINK"/>
    <property type="match status" value="4"/>
</dbReference>
<dbReference type="InterPro" id="IPR016186">
    <property type="entry name" value="C-type_lectin-like/link_sf"/>
</dbReference>
<feature type="region of interest" description="Disordered" evidence="19">
    <location>
        <begin position="658"/>
        <end position="917"/>
    </location>
</feature>
<dbReference type="CDD" id="cd03517">
    <property type="entry name" value="Link_domain_CSPGs_modules_1_3"/>
    <property type="match status" value="2"/>
</dbReference>
<feature type="domain" description="EGF-like" evidence="20">
    <location>
        <begin position="1384"/>
        <end position="1419"/>
    </location>
</feature>
<dbReference type="Proteomes" id="UP000606274">
    <property type="component" value="Unassembled WGS sequence"/>
</dbReference>
<dbReference type="SUPFAM" id="SSF48726">
    <property type="entry name" value="Immunoglobulin"/>
    <property type="match status" value="1"/>
</dbReference>
<dbReference type="InterPro" id="IPR035976">
    <property type="entry name" value="Sushi/SCR/CCP_sf"/>
</dbReference>
<evidence type="ECO:0000259" key="22">
    <source>
        <dbReference type="PROSITE" id="PS50835"/>
    </source>
</evidence>
<evidence type="ECO:0000259" key="20">
    <source>
        <dbReference type="PROSITE" id="PS50026"/>
    </source>
</evidence>
<feature type="domain" description="Link" evidence="24">
    <location>
        <begin position="513"/>
        <end position="609"/>
    </location>
</feature>
<feature type="domain" description="Link" evidence="24">
    <location>
        <begin position="412"/>
        <end position="507"/>
    </location>
</feature>
<keyword evidence="4" id="KW-0272">Extracellular matrix</keyword>
<dbReference type="Gene3D" id="2.10.70.10">
    <property type="entry name" value="Complement Module, domain 1"/>
    <property type="match status" value="1"/>
</dbReference>
<dbReference type="InterPro" id="IPR033987">
    <property type="entry name" value="CSPG_CTLD"/>
</dbReference>
<dbReference type="PROSITE" id="PS50963">
    <property type="entry name" value="LINK_2"/>
    <property type="match status" value="4"/>
</dbReference>
<dbReference type="GO" id="GO:0005615">
    <property type="term" value="C:extracellular space"/>
    <property type="evidence" value="ECO:0007669"/>
    <property type="project" value="TreeGrafter"/>
</dbReference>
<dbReference type="FunFam" id="3.10.100.10:FF:000002">
    <property type="entry name" value="Hyaluronan proteoglycan link protein 1"/>
    <property type="match status" value="1"/>
</dbReference>
<dbReference type="PROSITE" id="PS00615">
    <property type="entry name" value="C_TYPE_LECTIN_1"/>
    <property type="match status" value="1"/>
</dbReference>
<evidence type="ECO:0000256" key="9">
    <source>
        <dbReference type="ARBA" id="ARBA00023157"/>
    </source>
</evidence>
<feature type="region of interest" description="Disordered" evidence="19">
    <location>
        <begin position="1165"/>
        <end position="1188"/>
    </location>
</feature>
<dbReference type="SUPFAM" id="SSF57535">
    <property type="entry name" value="Complement control module/SCR domain"/>
    <property type="match status" value="1"/>
</dbReference>
<feature type="compositionally biased region" description="Low complexity" evidence="19">
    <location>
        <begin position="945"/>
        <end position="963"/>
    </location>
</feature>
<feature type="compositionally biased region" description="Low complexity" evidence="19">
    <location>
        <begin position="759"/>
        <end position="782"/>
    </location>
</feature>
<dbReference type="InterPro" id="IPR013783">
    <property type="entry name" value="Ig-like_fold"/>
</dbReference>
<keyword evidence="26" id="KW-1185">Reference proteome</keyword>
<organism evidence="25 26">
    <name type="scientific">Silurus meridionalis</name>
    <name type="common">Southern catfish</name>
    <name type="synonym">Silurus soldatovi meridionalis</name>
    <dbReference type="NCBI Taxonomy" id="175797"/>
    <lineage>
        <taxon>Eukaryota</taxon>
        <taxon>Metazoa</taxon>
        <taxon>Chordata</taxon>
        <taxon>Craniata</taxon>
        <taxon>Vertebrata</taxon>
        <taxon>Euteleostomi</taxon>
        <taxon>Actinopterygii</taxon>
        <taxon>Neopterygii</taxon>
        <taxon>Teleostei</taxon>
        <taxon>Ostariophysi</taxon>
        <taxon>Siluriformes</taxon>
        <taxon>Siluridae</taxon>
        <taxon>Silurus</taxon>
    </lineage>
</organism>
<dbReference type="PROSITE" id="PS50026">
    <property type="entry name" value="EGF_3"/>
    <property type="match status" value="1"/>
</dbReference>
<evidence type="ECO:0000259" key="23">
    <source>
        <dbReference type="PROSITE" id="PS50923"/>
    </source>
</evidence>
<feature type="region of interest" description="Disordered" evidence="19">
    <location>
        <begin position="1263"/>
        <end position="1317"/>
    </location>
</feature>
<dbReference type="InterPro" id="IPR000538">
    <property type="entry name" value="Link_dom"/>
</dbReference>
<dbReference type="PROSITE" id="PS01241">
    <property type="entry name" value="LINK_1"/>
    <property type="match status" value="3"/>
</dbReference>
<evidence type="ECO:0000259" key="21">
    <source>
        <dbReference type="PROSITE" id="PS50041"/>
    </source>
</evidence>
<dbReference type="SMART" id="SM00032">
    <property type="entry name" value="CCP"/>
    <property type="match status" value="1"/>
</dbReference>
<evidence type="ECO:0000256" key="11">
    <source>
        <dbReference type="ARBA" id="ARBA00023290"/>
    </source>
</evidence>
<name>A0A8T0A7Q6_SILME</name>
<dbReference type="PRINTS" id="PR01265">
    <property type="entry name" value="LINKMODULE"/>
</dbReference>
<dbReference type="GO" id="GO:0045202">
    <property type="term" value="C:synapse"/>
    <property type="evidence" value="ECO:0007669"/>
    <property type="project" value="TreeGrafter"/>
</dbReference>
<dbReference type="InterPro" id="IPR018378">
    <property type="entry name" value="C-type_lectin_CS"/>
</dbReference>
<comment type="similarity">
    <text evidence="13">Belongs to the HAPLN family.</text>
</comment>
<evidence type="ECO:0000256" key="12">
    <source>
        <dbReference type="ARBA" id="ARBA00023319"/>
    </source>
</evidence>
<evidence type="ECO:0000256" key="7">
    <source>
        <dbReference type="ARBA" id="ARBA00022737"/>
    </source>
</evidence>
<evidence type="ECO:0000256" key="13">
    <source>
        <dbReference type="ARBA" id="ARBA00038272"/>
    </source>
</evidence>
<dbReference type="GO" id="GO:0001501">
    <property type="term" value="P:skeletal system development"/>
    <property type="evidence" value="ECO:0007669"/>
    <property type="project" value="TreeGrafter"/>
</dbReference>
<dbReference type="Gene3D" id="2.60.40.10">
    <property type="entry name" value="Immunoglobulins"/>
    <property type="match status" value="1"/>
</dbReference>
<feature type="compositionally biased region" description="Basic and acidic residues" evidence="19">
    <location>
        <begin position="1273"/>
        <end position="1287"/>
    </location>
</feature>
<dbReference type="InterPro" id="IPR016187">
    <property type="entry name" value="CTDL_fold"/>
</dbReference>
<keyword evidence="17" id="KW-0768">Sushi</keyword>
<evidence type="ECO:0000256" key="15">
    <source>
        <dbReference type="ARBA" id="ARBA00042947"/>
    </source>
</evidence>
<feature type="domain" description="Sushi" evidence="23">
    <location>
        <begin position="1550"/>
        <end position="1610"/>
    </location>
</feature>
<feature type="compositionally biased region" description="Polar residues" evidence="19">
    <location>
        <begin position="674"/>
        <end position="687"/>
    </location>
</feature>
<feature type="compositionally biased region" description="Gly residues" evidence="19">
    <location>
        <begin position="1169"/>
        <end position="1180"/>
    </location>
</feature>
<keyword evidence="9 16" id="KW-1015">Disulfide bond</keyword>
<dbReference type="SMART" id="SM00406">
    <property type="entry name" value="IGv"/>
    <property type="match status" value="1"/>
</dbReference>
<evidence type="ECO:0000256" key="19">
    <source>
        <dbReference type="SAM" id="MobiDB-lite"/>
    </source>
</evidence>
<evidence type="ECO:0000313" key="25">
    <source>
        <dbReference type="EMBL" id="KAF7687980.1"/>
    </source>
</evidence>
<keyword evidence="7" id="KW-0677">Repeat</keyword>
<dbReference type="CDD" id="cd03588">
    <property type="entry name" value="CLECT_CSPGs"/>
    <property type="match status" value="1"/>
</dbReference>
<dbReference type="PANTHER" id="PTHR22804">
    <property type="entry name" value="AGGRECAN/VERSICAN PROTEOGLYCAN"/>
    <property type="match status" value="1"/>
</dbReference>
<dbReference type="FunFam" id="3.10.100.10:FF:000003">
    <property type="entry name" value="Versican core protein"/>
    <property type="match status" value="1"/>
</dbReference>
<dbReference type="PROSITE" id="PS50923">
    <property type="entry name" value="SUSHI"/>
    <property type="match status" value="1"/>
</dbReference>
<feature type="compositionally biased region" description="Low complexity" evidence="19">
    <location>
        <begin position="839"/>
        <end position="862"/>
    </location>
</feature>
<dbReference type="EMBL" id="JABFDY010000026">
    <property type="protein sequence ID" value="KAF7687980.1"/>
    <property type="molecule type" value="Genomic_DNA"/>
</dbReference>
<feature type="disulfide bond" evidence="16">
    <location>
        <begin position="1409"/>
        <end position="1418"/>
    </location>
</feature>
<dbReference type="GO" id="GO:0002052">
    <property type="term" value="P:positive regulation of neuroblast proliferation"/>
    <property type="evidence" value="ECO:0007669"/>
    <property type="project" value="TreeGrafter"/>
</dbReference>
<feature type="disulfide bond" evidence="18">
    <location>
        <begin position="157"/>
        <end position="178"/>
    </location>
</feature>
<dbReference type="CDD" id="cd00033">
    <property type="entry name" value="CCP"/>
    <property type="match status" value="1"/>
</dbReference>
<feature type="domain" description="Link" evidence="24">
    <location>
        <begin position="211"/>
        <end position="308"/>
    </location>
</feature>
<dbReference type="GO" id="GO:0007155">
    <property type="term" value="P:cell adhesion"/>
    <property type="evidence" value="ECO:0007669"/>
    <property type="project" value="InterPro"/>
</dbReference>
<dbReference type="PROSITE" id="PS50041">
    <property type="entry name" value="C_TYPE_LECTIN_2"/>
    <property type="match status" value="1"/>
</dbReference>
<keyword evidence="11" id="KW-0373">Hyaluronic acid</keyword>
<dbReference type="GO" id="GO:0007417">
    <property type="term" value="P:central nervous system development"/>
    <property type="evidence" value="ECO:0007669"/>
    <property type="project" value="TreeGrafter"/>
</dbReference>
<keyword evidence="6" id="KW-0732">Signal</keyword>
<feature type="region of interest" description="Disordered" evidence="19">
    <location>
        <begin position="945"/>
        <end position="973"/>
    </location>
</feature>
<dbReference type="PROSITE" id="PS50835">
    <property type="entry name" value="IG_LIKE"/>
    <property type="match status" value="1"/>
</dbReference>
<dbReference type="PANTHER" id="PTHR22804:SF42">
    <property type="entry name" value="AGGRECAN CORE PROTEIN"/>
    <property type="match status" value="1"/>
</dbReference>
<dbReference type="CDD" id="cd03520">
    <property type="entry name" value="Link_domain_CSPGs_modules_2_4"/>
    <property type="match status" value="2"/>
</dbReference>
<feature type="region of interest" description="Disordered" evidence="19">
    <location>
        <begin position="1220"/>
        <end position="1249"/>
    </location>
</feature>
<feature type="domain" description="Ig-like" evidence="22">
    <location>
        <begin position="1"/>
        <end position="107"/>
    </location>
</feature>
<dbReference type="FunFam" id="3.10.100.10:FF:000001">
    <property type="entry name" value="Hyaluronan proteoglycan link protein 1"/>
    <property type="match status" value="1"/>
</dbReference>
<evidence type="ECO:0000256" key="1">
    <source>
        <dbReference type="ARBA" id="ARBA00004498"/>
    </source>
</evidence>
<feature type="compositionally biased region" description="Polar residues" evidence="19">
    <location>
        <begin position="1238"/>
        <end position="1248"/>
    </location>
</feature>
<evidence type="ECO:0000256" key="17">
    <source>
        <dbReference type="PROSITE-ProRule" id="PRU00302"/>
    </source>
</evidence>
<evidence type="ECO:0000256" key="2">
    <source>
        <dbReference type="ARBA" id="ARBA00006838"/>
    </source>
</evidence>
<keyword evidence="3" id="KW-0964">Secreted</keyword>
<dbReference type="InterPro" id="IPR050691">
    <property type="entry name" value="Hyaluronan_bind_Proteoglycan"/>
</dbReference>
<dbReference type="SMART" id="SM00034">
    <property type="entry name" value="CLECT"/>
    <property type="match status" value="1"/>
</dbReference>
<keyword evidence="12" id="KW-0393">Immunoglobulin domain</keyword>
<feature type="compositionally biased region" description="Low complexity" evidence="19">
    <location>
        <begin position="692"/>
        <end position="750"/>
    </location>
</feature>
<comment type="caution">
    <text evidence="25">The sequence shown here is derived from an EMBL/GenBank/DDBJ whole genome shotgun (WGS) entry which is preliminary data.</text>
</comment>
<evidence type="ECO:0000256" key="16">
    <source>
        <dbReference type="PROSITE-ProRule" id="PRU00076"/>
    </source>
</evidence>
<comment type="subcellular location">
    <subcellularLocation>
        <location evidence="1">Secreted</location>
        <location evidence="1">Extracellular space</location>
        <location evidence="1">Extracellular matrix</location>
    </subcellularLocation>
</comment>
<dbReference type="FunFam" id="3.10.100.10:FF:000009">
    <property type="entry name" value="Aggrecan core protein"/>
    <property type="match status" value="1"/>
</dbReference>
<feature type="domain" description="Link" evidence="24">
    <location>
        <begin position="111"/>
        <end position="206"/>
    </location>
</feature>
<feature type="disulfide bond" evidence="18">
    <location>
        <begin position="556"/>
        <end position="577"/>
    </location>
</feature>
<feature type="disulfide bond" evidence="17">
    <location>
        <begin position="1581"/>
        <end position="1608"/>
    </location>
</feature>
<comment type="caution">
    <text evidence="16">Lacks conserved residue(s) required for the propagation of feature annotation.</text>
</comment>
<evidence type="ECO:0000256" key="8">
    <source>
        <dbReference type="ARBA" id="ARBA00022974"/>
    </source>
</evidence>
<dbReference type="FunFam" id="2.10.70.10:FF:000003">
    <property type="entry name" value="Versican core protein"/>
    <property type="match status" value="1"/>
</dbReference>
<dbReference type="InterPro" id="IPR001304">
    <property type="entry name" value="C-type_lectin-like"/>
</dbReference>
<dbReference type="Gene3D" id="3.10.100.10">
    <property type="entry name" value="Mannose-Binding Protein A, subunit A"/>
    <property type="match status" value="5"/>
</dbReference>
<reference evidence="25" key="1">
    <citation type="submission" date="2020-08" db="EMBL/GenBank/DDBJ databases">
        <title>Chromosome-level assembly of Southern catfish (Silurus meridionalis) provides insights into visual adaptation to the nocturnal and benthic lifestyles.</title>
        <authorList>
            <person name="Zhang Y."/>
            <person name="Wang D."/>
            <person name="Peng Z."/>
        </authorList>
    </citation>
    <scope>NUCLEOTIDE SEQUENCE</scope>
    <source>
        <strain evidence="25">SWU-2019-XX</strain>
        <tissue evidence="25">Muscle</tissue>
    </source>
</reference>
<dbReference type="GO" id="GO:0010001">
    <property type="term" value="P:glial cell differentiation"/>
    <property type="evidence" value="ECO:0007669"/>
    <property type="project" value="TreeGrafter"/>
</dbReference>
<proteinExistence type="inferred from homology"/>
<dbReference type="InterPro" id="IPR013106">
    <property type="entry name" value="Ig_V-set"/>
</dbReference>
<accession>A0A8T0A7Q6</accession>
<evidence type="ECO:0000256" key="10">
    <source>
        <dbReference type="ARBA" id="ARBA00023180"/>
    </source>
</evidence>
<feature type="domain" description="C-type lectin" evidence="21">
    <location>
        <begin position="1432"/>
        <end position="1546"/>
    </location>
</feature>
<dbReference type="InterPro" id="IPR000436">
    <property type="entry name" value="Sushi_SCR_CCP_dom"/>
</dbReference>
<keyword evidence="8" id="KW-0654">Proteoglycan</keyword>
<feature type="disulfide bond" evidence="18">
    <location>
        <begin position="255"/>
        <end position="276"/>
    </location>
</feature>
<evidence type="ECO:0000256" key="14">
    <source>
        <dbReference type="ARBA" id="ARBA00039399"/>
    </source>
</evidence>
<dbReference type="GO" id="GO:0046872">
    <property type="term" value="F:metal ion binding"/>
    <property type="evidence" value="ECO:0007669"/>
    <property type="project" value="UniProtKB-KW"/>
</dbReference>
<protein>
    <recommendedName>
        <fullName evidence="14">Aggrecan core protein</fullName>
    </recommendedName>
    <alternativeName>
        <fullName evidence="15">Cartilage-specific proteoglycan core protein</fullName>
    </alternativeName>
</protein>
<dbReference type="GO" id="GO:0005540">
    <property type="term" value="F:hyaluronic acid binding"/>
    <property type="evidence" value="ECO:0007669"/>
    <property type="project" value="UniProtKB-KW"/>
</dbReference>
<dbReference type="Pfam" id="PF00084">
    <property type="entry name" value="Sushi"/>
    <property type="match status" value="1"/>
</dbReference>